<evidence type="ECO:0000313" key="5">
    <source>
        <dbReference type="Proteomes" id="UP000216361"/>
    </source>
</evidence>
<dbReference type="SMART" id="SM00283">
    <property type="entry name" value="MA"/>
    <property type="match status" value="1"/>
</dbReference>
<dbReference type="AlphaFoldDB" id="A0A255XXI9"/>
<dbReference type="RefSeq" id="WP_094407429.1">
    <property type="nucleotide sequence ID" value="NZ_BMJZ01000012.1"/>
</dbReference>
<gene>
    <name evidence="4" type="ORF">CHR90_02630</name>
</gene>
<dbReference type="GO" id="GO:0007165">
    <property type="term" value="P:signal transduction"/>
    <property type="evidence" value="ECO:0007669"/>
    <property type="project" value="UniProtKB-KW"/>
</dbReference>
<organism evidence="4 5">
    <name type="scientific">Elstera cyanobacteriorum</name>
    <dbReference type="NCBI Taxonomy" id="2022747"/>
    <lineage>
        <taxon>Bacteria</taxon>
        <taxon>Pseudomonadati</taxon>
        <taxon>Pseudomonadota</taxon>
        <taxon>Alphaproteobacteria</taxon>
        <taxon>Rhodospirillales</taxon>
        <taxon>Rhodospirillaceae</taxon>
        <taxon>Elstera</taxon>
    </lineage>
</organism>
<comment type="caution">
    <text evidence="4">The sequence shown here is derived from an EMBL/GenBank/DDBJ whole genome shotgun (WGS) entry which is preliminary data.</text>
</comment>
<accession>A0A255XXI9</accession>
<dbReference type="InterPro" id="IPR029016">
    <property type="entry name" value="GAF-like_dom_sf"/>
</dbReference>
<feature type="domain" description="Methyl-accepting transducer" evidence="3">
    <location>
        <begin position="221"/>
        <end position="464"/>
    </location>
</feature>
<dbReference type="Gene3D" id="3.30.450.40">
    <property type="match status" value="1"/>
</dbReference>
<dbReference type="EMBL" id="NOXS01000024">
    <property type="protein sequence ID" value="OYQ21105.1"/>
    <property type="molecule type" value="Genomic_DNA"/>
</dbReference>
<protein>
    <recommendedName>
        <fullName evidence="3">Methyl-accepting transducer domain-containing protein</fullName>
    </recommendedName>
</protein>
<keyword evidence="1 2" id="KW-0807">Transducer</keyword>
<evidence type="ECO:0000256" key="1">
    <source>
        <dbReference type="ARBA" id="ARBA00023224"/>
    </source>
</evidence>
<dbReference type="OrthoDB" id="7364533at2"/>
<evidence type="ECO:0000313" key="4">
    <source>
        <dbReference type="EMBL" id="OYQ21105.1"/>
    </source>
</evidence>
<proteinExistence type="predicted"/>
<keyword evidence="5" id="KW-1185">Reference proteome</keyword>
<evidence type="ECO:0000256" key="2">
    <source>
        <dbReference type="PROSITE-ProRule" id="PRU00284"/>
    </source>
</evidence>
<dbReference type="PANTHER" id="PTHR32089:SF112">
    <property type="entry name" value="LYSOZYME-LIKE PROTEIN-RELATED"/>
    <property type="match status" value="1"/>
</dbReference>
<dbReference type="SUPFAM" id="SSF55781">
    <property type="entry name" value="GAF domain-like"/>
    <property type="match status" value="1"/>
</dbReference>
<dbReference type="SUPFAM" id="SSF58104">
    <property type="entry name" value="Methyl-accepting chemotaxis protein (MCP) signaling domain"/>
    <property type="match status" value="1"/>
</dbReference>
<dbReference type="InterPro" id="IPR004089">
    <property type="entry name" value="MCPsignal_dom"/>
</dbReference>
<dbReference type="PANTHER" id="PTHR32089">
    <property type="entry name" value="METHYL-ACCEPTING CHEMOTAXIS PROTEIN MCPB"/>
    <property type="match status" value="1"/>
</dbReference>
<evidence type="ECO:0000259" key="3">
    <source>
        <dbReference type="PROSITE" id="PS50111"/>
    </source>
</evidence>
<dbReference type="Gene3D" id="1.10.287.950">
    <property type="entry name" value="Methyl-accepting chemotaxis protein"/>
    <property type="match status" value="1"/>
</dbReference>
<dbReference type="Proteomes" id="UP000216361">
    <property type="component" value="Unassembled WGS sequence"/>
</dbReference>
<name>A0A255XXI9_9PROT</name>
<reference evidence="4 5" key="1">
    <citation type="submission" date="2017-07" db="EMBL/GenBank/DDBJ databases">
        <title>Elstera cyanobacteriorum sp. nov., a novel bacterium isolated from cyanobacterial aggregates in a eutrophic lake.</title>
        <authorList>
            <person name="Cai H."/>
        </authorList>
    </citation>
    <scope>NUCLEOTIDE SEQUENCE [LARGE SCALE GENOMIC DNA]</scope>
    <source>
        <strain evidence="4 5">TH019</strain>
    </source>
</reference>
<sequence>MTAVAQSASARWGSLSWRSRSDGARSGRRGLSAADCLALLHAVDQVTTGADVTAATRAVLRLLCDALDWPIGHAYRRTPDGMAASLRLWHCAPDLAPETVREFVSASETIRFAPGKGMVGAVLRDGTPQAILDVTKAPGFARAAAAKANGLKGALAFAVAGRQGTELILEVFTRSEAALEPTIVGLLSHVTAALARVVTEETLQADRQVLTAQFRSTLGDIGNGISSAVTSLASTVEQLQQAEALTRQRAEGLREGFETVLDSQRQTGTVLSDLTEVSDRLEQNIDATVTIARTLTDLLGTVKGTTDSLATTGDEVRTALTQVVSVADQTKLLALNASIEAARAGEAGRGFAVVATEVKALAGQVGGVASTLGDKMGDMQDAIGSVLRAVTQMLGGLGQFDQRSTVLVETVGTQRTCGATIAAIGTDLSRTTESVQRDLLALAQALDENMAAAQAVAHGAQTLTGLNGQLQGESREFLERLGQKAA</sequence>
<dbReference type="Pfam" id="PF00015">
    <property type="entry name" value="MCPsignal"/>
    <property type="match status" value="1"/>
</dbReference>
<dbReference type="GO" id="GO:0016020">
    <property type="term" value="C:membrane"/>
    <property type="evidence" value="ECO:0007669"/>
    <property type="project" value="InterPro"/>
</dbReference>
<dbReference type="PROSITE" id="PS50111">
    <property type="entry name" value="CHEMOTAXIS_TRANSDUC_2"/>
    <property type="match status" value="1"/>
</dbReference>